<keyword evidence="3" id="KW-1185">Reference proteome</keyword>
<evidence type="ECO:0000313" key="2">
    <source>
        <dbReference type="EMBL" id="CAH0724698.1"/>
    </source>
</evidence>
<dbReference type="AlphaFoldDB" id="A0A8J9UR38"/>
<organism evidence="2 3">
    <name type="scientific">Brenthis ino</name>
    <name type="common">lesser marbled fritillary</name>
    <dbReference type="NCBI Taxonomy" id="405034"/>
    <lineage>
        <taxon>Eukaryota</taxon>
        <taxon>Metazoa</taxon>
        <taxon>Ecdysozoa</taxon>
        <taxon>Arthropoda</taxon>
        <taxon>Hexapoda</taxon>
        <taxon>Insecta</taxon>
        <taxon>Pterygota</taxon>
        <taxon>Neoptera</taxon>
        <taxon>Endopterygota</taxon>
        <taxon>Lepidoptera</taxon>
        <taxon>Glossata</taxon>
        <taxon>Ditrysia</taxon>
        <taxon>Papilionoidea</taxon>
        <taxon>Nymphalidae</taxon>
        <taxon>Heliconiinae</taxon>
        <taxon>Argynnini</taxon>
        <taxon>Brenthis</taxon>
    </lineage>
</organism>
<dbReference type="EMBL" id="OV170224">
    <property type="protein sequence ID" value="CAH0724698.1"/>
    <property type="molecule type" value="Genomic_DNA"/>
</dbReference>
<dbReference type="Proteomes" id="UP000838878">
    <property type="component" value="Chromosome 4"/>
</dbReference>
<accession>A0A8J9UR38</accession>
<reference evidence="2" key="1">
    <citation type="submission" date="2021-12" db="EMBL/GenBank/DDBJ databases">
        <authorList>
            <person name="Martin H S."/>
        </authorList>
    </citation>
    <scope>NUCLEOTIDE SEQUENCE</scope>
</reference>
<feature type="compositionally biased region" description="Polar residues" evidence="1">
    <location>
        <begin position="1"/>
        <end position="10"/>
    </location>
</feature>
<evidence type="ECO:0000313" key="3">
    <source>
        <dbReference type="Proteomes" id="UP000838878"/>
    </source>
</evidence>
<sequence>MSENEISEISGTDFEDSGSEYTPSDKENQRNRHRSRKKLVIPESSDESSVEEANDGISSKEVAEDDSVCKSRKRKRNVWNWKKEKAKRARAFGQAYLNVKESSVPAKIFNSEDCVCIHKCHTKLSMEERRKIFDDFYALGNYNLQSAFIFGLVKVTNKLRTYTAQICNRQKKKYEDLLQLLPYVPPIRHDFYRNLKTNNSAQDTEADFYDDDLTQD</sequence>
<protein>
    <submittedName>
        <fullName evidence="2">Uncharacterized protein</fullName>
    </submittedName>
</protein>
<dbReference type="OrthoDB" id="6922921at2759"/>
<evidence type="ECO:0000256" key="1">
    <source>
        <dbReference type="SAM" id="MobiDB-lite"/>
    </source>
</evidence>
<name>A0A8J9UR38_9NEOP</name>
<feature type="region of interest" description="Disordered" evidence="1">
    <location>
        <begin position="1"/>
        <end position="58"/>
    </location>
</feature>
<feature type="compositionally biased region" description="Acidic residues" evidence="1">
    <location>
        <begin position="44"/>
        <end position="54"/>
    </location>
</feature>
<proteinExistence type="predicted"/>
<feature type="non-terminal residue" evidence="2">
    <location>
        <position position="216"/>
    </location>
</feature>
<gene>
    <name evidence="2" type="ORF">BINO364_LOCUS10377</name>
</gene>